<dbReference type="InterPro" id="IPR023485">
    <property type="entry name" value="Ptyr_pPase"/>
</dbReference>
<protein>
    <submittedName>
        <fullName evidence="2">Protein-tyrosine phosphatase</fullName>
    </submittedName>
</protein>
<gene>
    <name evidence="2" type="ORF">SAMN04487968_1058</name>
</gene>
<feature type="domain" description="Phosphotyrosine protein phosphatase I" evidence="1">
    <location>
        <begin position="2"/>
        <end position="67"/>
    </location>
</feature>
<keyword evidence="3" id="KW-1185">Reference proteome</keyword>
<evidence type="ECO:0000313" key="2">
    <source>
        <dbReference type="EMBL" id="SFC27273.1"/>
    </source>
</evidence>
<evidence type="ECO:0000313" key="3">
    <source>
        <dbReference type="Proteomes" id="UP000198832"/>
    </source>
</evidence>
<dbReference type="Proteomes" id="UP000198832">
    <property type="component" value="Unassembled WGS sequence"/>
</dbReference>
<dbReference type="STRING" id="574651.SAMN04487968_1058"/>
<dbReference type="AlphaFoldDB" id="A0A1I1I0R6"/>
<sequence length="180" mass="19354">MTVVSAGTEALVGEGIDGPVASELAKLGVDGSSHVARQLRAKHIRQADIVLAAERAHRSAVVRLVPAAVRYTFTVLELAALGQRVGRSAVGGSDVATRLMNLVELAPRERAARVVRKAKVDDLRDLKRASNRDVARFLTELRAPAETLLRLVEPDSVLSIVGSEPKSEADIRSTVRLPLR</sequence>
<name>A0A1I1I0R6_9ACTN</name>
<dbReference type="Gene3D" id="3.40.50.2300">
    <property type="match status" value="1"/>
</dbReference>
<dbReference type="SUPFAM" id="SSF52788">
    <property type="entry name" value="Phosphotyrosine protein phosphatases I"/>
    <property type="match status" value="1"/>
</dbReference>
<dbReference type="EMBL" id="FOLB01000005">
    <property type="protein sequence ID" value="SFC27273.1"/>
    <property type="molecule type" value="Genomic_DNA"/>
</dbReference>
<dbReference type="InterPro" id="IPR036196">
    <property type="entry name" value="Ptyr_pPase_sf"/>
</dbReference>
<evidence type="ECO:0000259" key="1">
    <source>
        <dbReference type="Pfam" id="PF01451"/>
    </source>
</evidence>
<reference evidence="2 3" key="1">
    <citation type="submission" date="2016-10" db="EMBL/GenBank/DDBJ databases">
        <authorList>
            <person name="de Groot N.N."/>
        </authorList>
    </citation>
    <scope>NUCLEOTIDE SEQUENCE [LARGE SCALE GENOMIC DNA]</scope>
    <source>
        <strain evidence="2 3">CGMCC 1.7056</strain>
    </source>
</reference>
<dbReference type="Pfam" id="PF01451">
    <property type="entry name" value="LMWPc"/>
    <property type="match status" value="1"/>
</dbReference>
<organism evidence="2 3">
    <name type="scientific">Nocardioides terrae</name>
    <dbReference type="NCBI Taxonomy" id="574651"/>
    <lineage>
        <taxon>Bacteria</taxon>
        <taxon>Bacillati</taxon>
        <taxon>Actinomycetota</taxon>
        <taxon>Actinomycetes</taxon>
        <taxon>Propionibacteriales</taxon>
        <taxon>Nocardioidaceae</taxon>
        <taxon>Nocardioides</taxon>
    </lineage>
</organism>
<accession>A0A1I1I0R6</accession>
<proteinExistence type="predicted"/>